<evidence type="ECO:0000256" key="1">
    <source>
        <dbReference type="SAM" id="MobiDB-lite"/>
    </source>
</evidence>
<evidence type="ECO:0000313" key="2">
    <source>
        <dbReference type="EMBL" id="WBL35397.1"/>
    </source>
</evidence>
<feature type="region of interest" description="Disordered" evidence="1">
    <location>
        <begin position="14"/>
        <end position="33"/>
    </location>
</feature>
<dbReference type="RefSeq" id="WP_270055924.1">
    <property type="nucleotide sequence ID" value="NZ_CP115149.1"/>
</dbReference>
<gene>
    <name evidence="2" type="ORF">O0235_11500</name>
</gene>
<evidence type="ECO:0000313" key="3">
    <source>
        <dbReference type="Proteomes" id="UP001212803"/>
    </source>
</evidence>
<feature type="compositionally biased region" description="Pro residues" evidence="1">
    <location>
        <begin position="19"/>
        <end position="30"/>
    </location>
</feature>
<reference evidence="2 3" key="1">
    <citation type="journal article" date="2023" name="ISME J.">
        <title>Thermophilic Dehalococcoidia with unusual traits shed light on an unexpected past.</title>
        <authorList>
            <person name="Palmer M."/>
            <person name="Covington J.K."/>
            <person name="Zhou E.M."/>
            <person name="Thomas S.C."/>
            <person name="Habib N."/>
            <person name="Seymour C.O."/>
            <person name="Lai D."/>
            <person name="Johnston J."/>
            <person name="Hashimi A."/>
            <person name="Jiao J.Y."/>
            <person name="Muok A.R."/>
            <person name="Liu L."/>
            <person name="Xian W.D."/>
            <person name="Zhi X.Y."/>
            <person name="Li M.M."/>
            <person name="Silva L.P."/>
            <person name="Bowen B.P."/>
            <person name="Louie K."/>
            <person name="Briegel A."/>
            <person name="Pett-Ridge J."/>
            <person name="Weber P.K."/>
            <person name="Tocheva E.I."/>
            <person name="Woyke T."/>
            <person name="Northen T.R."/>
            <person name="Mayali X."/>
            <person name="Li W.J."/>
            <person name="Hedlund B.P."/>
        </authorList>
    </citation>
    <scope>NUCLEOTIDE SEQUENCE [LARGE SCALE GENOMIC DNA]</scope>
    <source>
        <strain evidence="2 3">YIM 72310</strain>
    </source>
</reference>
<sequence>MTADTATIQPALADAPAAPAQPQPAAPAQPQPAAADAGALLEQVIVGGDLARLTPAQRLDYYRRVCDSLGLNPLTKPLDYLHLNGRLVLYATRTATDQLRANRGISVEITSREMLAEAGLYVVTARAVDRTGRSDEAVGAVSIAGLKGEPLANALMKAETKAKRRATLSLAGLGWMDETEAGDVPGARPARVDRETGELLEPHPLPAAGAGEPPVQLDRGQWEALGHALRANGLTKQQLVAYLDAELGPNRLGPAAKVREWFRRNPEADVITLVAEVYRFEQGDGDDGPAA</sequence>
<organism evidence="2 3">
    <name type="scientific">Tepidiforma flava</name>
    <dbReference type="NCBI Taxonomy" id="3004094"/>
    <lineage>
        <taxon>Bacteria</taxon>
        <taxon>Bacillati</taxon>
        <taxon>Chloroflexota</taxon>
        <taxon>Tepidiformia</taxon>
        <taxon>Tepidiformales</taxon>
        <taxon>Tepidiformaceae</taxon>
        <taxon>Tepidiforma</taxon>
    </lineage>
</organism>
<proteinExistence type="predicted"/>
<keyword evidence="3" id="KW-1185">Reference proteome</keyword>
<accession>A0ABY7M5H2</accession>
<name>A0ABY7M5H2_9CHLR</name>
<dbReference type="EMBL" id="CP115149">
    <property type="protein sequence ID" value="WBL35397.1"/>
    <property type="molecule type" value="Genomic_DNA"/>
</dbReference>
<dbReference type="Proteomes" id="UP001212803">
    <property type="component" value="Chromosome"/>
</dbReference>
<protein>
    <submittedName>
        <fullName evidence="2">Uncharacterized protein</fullName>
    </submittedName>
</protein>